<dbReference type="Gene3D" id="2.160.20.10">
    <property type="entry name" value="Single-stranded right-handed beta-helix, Pectin lyase-like"/>
    <property type="match status" value="1"/>
</dbReference>
<dbReference type="GO" id="GO:0030599">
    <property type="term" value="F:pectinesterase activity"/>
    <property type="evidence" value="ECO:0007669"/>
    <property type="project" value="UniProtKB-UniRule"/>
</dbReference>
<comment type="function">
    <text evidence="8">Acts in the modification of cell walls via demethylesterification of cell wall pectin.</text>
</comment>
<dbReference type="OrthoDB" id="1936831at2759"/>
<evidence type="ECO:0000256" key="8">
    <source>
        <dbReference type="RuleBase" id="RU000589"/>
    </source>
</evidence>
<keyword evidence="11" id="KW-1185">Reference proteome</keyword>
<dbReference type="GO" id="GO:0045490">
    <property type="term" value="P:pectin catabolic process"/>
    <property type="evidence" value="ECO:0007669"/>
    <property type="project" value="UniProtKB-UniRule"/>
</dbReference>
<evidence type="ECO:0000256" key="1">
    <source>
        <dbReference type="ARBA" id="ARBA00004191"/>
    </source>
</evidence>
<dbReference type="InterPro" id="IPR011050">
    <property type="entry name" value="Pectin_lyase_fold/virulence"/>
</dbReference>
<organism evidence="10 11">
    <name type="scientific">Actinidia rufa</name>
    <dbReference type="NCBI Taxonomy" id="165716"/>
    <lineage>
        <taxon>Eukaryota</taxon>
        <taxon>Viridiplantae</taxon>
        <taxon>Streptophyta</taxon>
        <taxon>Embryophyta</taxon>
        <taxon>Tracheophyta</taxon>
        <taxon>Spermatophyta</taxon>
        <taxon>Magnoliopsida</taxon>
        <taxon>eudicotyledons</taxon>
        <taxon>Gunneridae</taxon>
        <taxon>Pentapetalae</taxon>
        <taxon>asterids</taxon>
        <taxon>Ericales</taxon>
        <taxon>Actinidiaceae</taxon>
        <taxon>Actinidia</taxon>
    </lineage>
</organism>
<comment type="subcellular location">
    <subcellularLocation>
        <location evidence="1 8">Secreted</location>
        <location evidence="1 8">Cell wall</location>
    </subcellularLocation>
</comment>
<evidence type="ECO:0000313" key="10">
    <source>
        <dbReference type="EMBL" id="GFY98570.1"/>
    </source>
</evidence>
<evidence type="ECO:0000259" key="9">
    <source>
        <dbReference type="Pfam" id="PF01095"/>
    </source>
</evidence>
<dbReference type="PANTHER" id="PTHR31707">
    <property type="entry name" value="PECTINESTERASE"/>
    <property type="match status" value="1"/>
</dbReference>
<dbReference type="SUPFAM" id="SSF51126">
    <property type="entry name" value="Pectin lyase-like"/>
    <property type="match status" value="1"/>
</dbReference>
<evidence type="ECO:0000256" key="6">
    <source>
        <dbReference type="ARBA" id="ARBA00023316"/>
    </source>
</evidence>
<dbReference type="Proteomes" id="UP000585474">
    <property type="component" value="Unassembled WGS sequence"/>
</dbReference>
<dbReference type="InterPro" id="IPR000070">
    <property type="entry name" value="Pectinesterase_cat"/>
</dbReference>
<comment type="catalytic activity">
    <reaction evidence="7 8">
        <text>[(1-&gt;4)-alpha-D-galacturonosyl methyl ester](n) + n H2O = [(1-&gt;4)-alpha-D-galacturonosyl](n) + n methanol + n H(+)</text>
        <dbReference type="Rhea" id="RHEA:22380"/>
        <dbReference type="Rhea" id="RHEA-COMP:14570"/>
        <dbReference type="Rhea" id="RHEA-COMP:14573"/>
        <dbReference type="ChEBI" id="CHEBI:15377"/>
        <dbReference type="ChEBI" id="CHEBI:15378"/>
        <dbReference type="ChEBI" id="CHEBI:17790"/>
        <dbReference type="ChEBI" id="CHEBI:140522"/>
        <dbReference type="ChEBI" id="CHEBI:140523"/>
        <dbReference type="EC" id="3.1.1.11"/>
    </reaction>
</comment>
<evidence type="ECO:0000313" key="11">
    <source>
        <dbReference type="Proteomes" id="UP000585474"/>
    </source>
</evidence>
<keyword evidence="4 8" id="KW-0378">Hydrolase</keyword>
<dbReference type="AlphaFoldDB" id="A0A7J0FIQ7"/>
<reference evidence="10 11" key="1">
    <citation type="submission" date="2019-07" db="EMBL/GenBank/DDBJ databases">
        <title>De Novo Assembly of kiwifruit Actinidia rufa.</title>
        <authorList>
            <person name="Sugita-Konishi S."/>
            <person name="Sato K."/>
            <person name="Mori E."/>
            <person name="Abe Y."/>
            <person name="Kisaki G."/>
            <person name="Hamano K."/>
            <person name="Suezawa K."/>
            <person name="Otani M."/>
            <person name="Fukuda T."/>
            <person name="Manabe T."/>
            <person name="Gomi K."/>
            <person name="Tabuchi M."/>
            <person name="Akimitsu K."/>
            <person name="Kataoka I."/>
        </authorList>
    </citation>
    <scope>NUCLEOTIDE SEQUENCE [LARGE SCALE GENOMIC DNA]</scope>
    <source>
        <strain evidence="11">cv. Fuchu</strain>
    </source>
</reference>
<dbReference type="EMBL" id="BJWL01000012">
    <property type="protein sequence ID" value="GFY98570.1"/>
    <property type="molecule type" value="Genomic_DNA"/>
</dbReference>
<evidence type="ECO:0000256" key="3">
    <source>
        <dbReference type="ARBA" id="ARBA00022512"/>
    </source>
</evidence>
<dbReference type="InterPro" id="IPR012334">
    <property type="entry name" value="Pectin_lyas_fold"/>
</dbReference>
<evidence type="ECO:0000256" key="5">
    <source>
        <dbReference type="ARBA" id="ARBA00023085"/>
    </source>
</evidence>
<dbReference type="PROSITE" id="PS00800">
    <property type="entry name" value="PECTINESTERASE_1"/>
    <property type="match status" value="1"/>
</dbReference>
<keyword evidence="8" id="KW-0964">Secreted</keyword>
<keyword evidence="3 8" id="KW-0134">Cell wall</keyword>
<dbReference type="EC" id="3.1.1.11" evidence="8"/>
<feature type="domain" description="Pectinesterase catalytic" evidence="9">
    <location>
        <begin position="48"/>
        <end position="94"/>
    </location>
</feature>
<dbReference type="UniPathway" id="UPA00545">
    <property type="reaction ID" value="UER00823"/>
</dbReference>
<evidence type="ECO:0000256" key="7">
    <source>
        <dbReference type="ARBA" id="ARBA00047928"/>
    </source>
</evidence>
<dbReference type="Pfam" id="PF01095">
    <property type="entry name" value="Pectinesterase"/>
    <property type="match status" value="1"/>
</dbReference>
<keyword evidence="5 8" id="KW-0063">Aspartyl esterase</keyword>
<gene>
    <name evidence="10" type="ORF">Acr_12g0011110</name>
</gene>
<dbReference type="InterPro" id="IPR018040">
    <property type="entry name" value="Pectinesterase_Tyr_AS"/>
</dbReference>
<evidence type="ECO:0000256" key="4">
    <source>
        <dbReference type="ARBA" id="ARBA00022801"/>
    </source>
</evidence>
<dbReference type="GO" id="GO:0042545">
    <property type="term" value="P:cell wall modification"/>
    <property type="evidence" value="ECO:0007669"/>
    <property type="project" value="UniProtKB-UniRule"/>
</dbReference>
<proteinExistence type="predicted"/>
<comment type="caution">
    <text evidence="10">The sequence shown here is derived from an EMBL/GenBank/DDBJ whole genome shotgun (WGS) entry which is preliminary data.</text>
</comment>
<name>A0A7J0FIQ7_9ERIC</name>
<comment type="pathway">
    <text evidence="2 8">Glycan metabolism; pectin degradation; 2-dehydro-3-deoxy-D-gluconate from pectin: step 1/5.</text>
</comment>
<accession>A0A7J0FIQ7</accession>
<keyword evidence="6 8" id="KW-0961">Cell wall biogenesis/degradation</keyword>
<sequence>MMSNCLAIIKYMETKNRTEALKKMQEVELHGEWMTIRDRKMMEEASPNVVVARTGRGNYHTIGEAVRKAPDMTLNRYVIRIKAGTYRENVVIPLETL</sequence>
<evidence type="ECO:0000256" key="2">
    <source>
        <dbReference type="ARBA" id="ARBA00005184"/>
    </source>
</evidence>
<protein>
    <recommendedName>
        <fullName evidence="8">Pectinesterase</fullName>
        <ecNumber evidence="8">3.1.1.11</ecNumber>
    </recommendedName>
</protein>